<dbReference type="RefSeq" id="WP_124996913.1">
    <property type="nucleotide sequence ID" value="NZ_BHYK01000001.1"/>
</dbReference>
<accession>A0A401UG26</accession>
<comment type="caution">
    <text evidence="10">The sequence shown here is derived from an EMBL/GenBank/DDBJ whole genome shotgun (WGS) entry which is preliminary data.</text>
</comment>
<dbReference type="InterPro" id="IPR049468">
    <property type="entry name" value="Restrct_endonuc-II-like_dom"/>
</dbReference>
<dbReference type="Proteomes" id="UP000287872">
    <property type="component" value="Unassembled WGS sequence"/>
</dbReference>
<name>A0A401UG26_9CLOT</name>
<feature type="coiled-coil region" evidence="6">
    <location>
        <begin position="498"/>
        <end position="591"/>
    </location>
</feature>
<sequence>MDINNKVEKVFSYLLSIKNMNEKTIRNINEYESVYWQKEIQNTPGITFNCDENKDCWLTIDERAKVLYSKFQKIYLQLEKNSEDLEIIWSNGLLTWKKEDKEIVHPIFTTKMEIKFDSMKKAFTLKPYNNQTNVELEFLNEYLEVNLDSLLVLRNKAKDMALDVRNIERASKIFEEIAMLLNAQEEGFYVKELSSKEDILVQANIGFYNAPCIILRKVDTRLWNMELNDVLEQIRAGFPIPKTIEALVSESEVVQDIEMRDEWKEVGEDVLFPLPASREQMEITKRLAENYGIVVQGPPGTGKSHSIANLICHLLAHGKRVLVTSQTDRALRVLSNKIPEEVRALCISILGNDTKSLEELDESVRKITENLSMDTKELRKEIKLLKYKLIKCRDSQKNLYGDLKCIEDRENEKIEYEGRKYTLMDMGRWVKDNENDYSWIADKLAFNKEEPLCTEEFKKLVSLSSVVKKEQIYEVNNMKKYIGVLPKEIDLCDKTAELSKLEQQKQIHEDNIKEWNNVDSIDYGNRRLLKLVDDAIERLEGFENNWLNNVMTHYYSNNESKVFWQQLVEKCNEYTKDINKIRQELNNHKLELPKDVDINKFKNDFEVVAKAIREKGKLGIIFKMLHGNLKYLFEDVKVDYELINNSDQIVVVDLYIKLKLLERKLKNFWNNTIKDYGTVIIDETDTNYISALSVDIKSIQSIIDFDKDFRNNIINFLPSKNITGKISSGKDLTVKTLTSNLSWYEKETYIYLKKGFESLKHINKYNKLCCEIEEIKKTFNNIGCLEKLQNAISKRSIEDIKAVYVEIDSLMKVAHQVLELKELSNKLQACCPILLKNITNGEDEIMKKSQCTDWEKAWKWRKWNDFLCELDGDSVESLEKNITREKNKEKYIVGELVSKKSWLNQIERTTEAQKRSLFTWMEAIKRIGKGTGTQAVKYRKIAQKEMDNCKDVIPVWIMPINRVMENLKLTDNLFDVVIVDESSQSDISAITVLMRAKKAIIVGDEKQISPEAIGKDHTVVETLINRYLEDIPHSEWFDLKTSLYNTALRVFPNRLLLKEHFRCVPEIIGFSNALCYANEIIPLRRIEATQKVGPFIVTSKVVGGLRDETKALNTLEAHRLVDKILECCSDKKYIGMTMGVISLLGDAQAELIQSELVERLGMEEMLQRRLICGDAYSFQGDERDVMFLSMVIANNAKFAALTKGSDIRRFNVATSRARNQMWLFHSVDLEDLNSKCVRYSLLKYCLEQNQPKEELKSSEYLLLNDFEQHIEKSIKGIGYKLTPKVKLGKYTIDFVVETDLSSEIQGANYKKIAVQCIGMPADEDYNWQKNYEMQMCLERMGWEFYKIRASEFYRNPSVVMERLKQKLNNLSI</sequence>
<protein>
    <submittedName>
        <fullName evidence="10">ATPase AAA</fullName>
    </submittedName>
</protein>
<dbReference type="PANTHER" id="PTHR43788:SF8">
    <property type="entry name" value="DNA-BINDING PROTEIN SMUBP-2"/>
    <property type="match status" value="1"/>
</dbReference>
<keyword evidence="11" id="KW-1185">Reference proteome</keyword>
<dbReference type="GO" id="GO:0016787">
    <property type="term" value="F:hydrolase activity"/>
    <property type="evidence" value="ECO:0007669"/>
    <property type="project" value="UniProtKB-KW"/>
</dbReference>
<evidence type="ECO:0000259" key="9">
    <source>
        <dbReference type="Pfam" id="PF18741"/>
    </source>
</evidence>
<dbReference type="OrthoDB" id="9757917at2"/>
<evidence type="ECO:0000313" key="11">
    <source>
        <dbReference type="Proteomes" id="UP000287872"/>
    </source>
</evidence>
<dbReference type="GO" id="GO:0043139">
    <property type="term" value="F:5'-3' DNA helicase activity"/>
    <property type="evidence" value="ECO:0007669"/>
    <property type="project" value="TreeGrafter"/>
</dbReference>
<evidence type="ECO:0000256" key="5">
    <source>
        <dbReference type="ARBA" id="ARBA00022840"/>
    </source>
</evidence>
<gene>
    <name evidence="10" type="ORF">Ctaglu_00620</name>
</gene>
<dbReference type="Gene3D" id="3.40.960.10">
    <property type="entry name" value="VSR Endonuclease"/>
    <property type="match status" value="1"/>
</dbReference>
<evidence type="ECO:0000259" key="7">
    <source>
        <dbReference type="Pfam" id="PF13086"/>
    </source>
</evidence>
<keyword evidence="3" id="KW-0378">Hydrolase</keyword>
<dbReference type="InterPro" id="IPR050534">
    <property type="entry name" value="Coronavir_polyprotein_1ab"/>
</dbReference>
<dbReference type="Pfam" id="PF13087">
    <property type="entry name" value="AAA_12"/>
    <property type="match status" value="1"/>
</dbReference>
<dbReference type="InterPro" id="IPR027417">
    <property type="entry name" value="P-loop_NTPase"/>
</dbReference>
<dbReference type="Pfam" id="PF18741">
    <property type="entry name" value="MTES_1575"/>
    <property type="match status" value="1"/>
</dbReference>
<evidence type="ECO:0000256" key="4">
    <source>
        <dbReference type="ARBA" id="ARBA00022806"/>
    </source>
</evidence>
<reference evidence="10 11" key="1">
    <citation type="submission" date="2018-11" db="EMBL/GenBank/DDBJ databases">
        <title>Genome sequencing and assembly of Clostridium tagluense strain A121.</title>
        <authorList>
            <person name="Murakami T."/>
            <person name="Segawa T."/>
            <person name="Shcherbakova V.A."/>
            <person name="Mori H."/>
            <person name="Yoshimura Y."/>
        </authorList>
    </citation>
    <scope>NUCLEOTIDE SEQUENCE [LARGE SCALE GENOMIC DNA]</scope>
    <source>
        <strain evidence="10 11">A121</strain>
    </source>
</reference>
<dbReference type="GO" id="GO:0005524">
    <property type="term" value="F:ATP binding"/>
    <property type="evidence" value="ECO:0007669"/>
    <property type="project" value="UniProtKB-KW"/>
</dbReference>
<dbReference type="CDD" id="cd18808">
    <property type="entry name" value="SF1_C_Upf1"/>
    <property type="match status" value="1"/>
</dbReference>
<dbReference type="Gene3D" id="3.40.50.300">
    <property type="entry name" value="P-loop containing nucleotide triphosphate hydrolases"/>
    <property type="match status" value="3"/>
</dbReference>
<evidence type="ECO:0000256" key="1">
    <source>
        <dbReference type="ARBA" id="ARBA00007913"/>
    </source>
</evidence>
<keyword evidence="2" id="KW-0547">Nucleotide-binding</keyword>
<dbReference type="InterPro" id="IPR041679">
    <property type="entry name" value="DNA2/NAM7-like_C"/>
</dbReference>
<evidence type="ECO:0000256" key="6">
    <source>
        <dbReference type="SAM" id="Coils"/>
    </source>
</evidence>
<dbReference type="InterPro" id="IPR041677">
    <property type="entry name" value="DNA2/NAM7_AAA_11"/>
</dbReference>
<dbReference type="PANTHER" id="PTHR43788">
    <property type="entry name" value="DNA2/NAM7 HELICASE FAMILY MEMBER"/>
    <property type="match status" value="1"/>
</dbReference>
<dbReference type="Pfam" id="PF13086">
    <property type="entry name" value="AAA_11"/>
    <property type="match status" value="1"/>
</dbReference>
<evidence type="ECO:0000313" key="10">
    <source>
        <dbReference type="EMBL" id="GCD08439.1"/>
    </source>
</evidence>
<feature type="domain" description="DNA2/NAM7 helicase-like C-terminal" evidence="8">
    <location>
        <begin position="1040"/>
        <end position="1224"/>
    </location>
</feature>
<dbReference type="EMBL" id="BHYK01000001">
    <property type="protein sequence ID" value="GCD08439.1"/>
    <property type="molecule type" value="Genomic_DNA"/>
</dbReference>
<keyword evidence="4" id="KW-0347">Helicase</keyword>
<keyword evidence="5" id="KW-0067">ATP-binding</keyword>
<organism evidence="10 11">
    <name type="scientific">Clostridium tagluense</name>
    <dbReference type="NCBI Taxonomy" id="360422"/>
    <lineage>
        <taxon>Bacteria</taxon>
        <taxon>Bacillati</taxon>
        <taxon>Bacillota</taxon>
        <taxon>Clostridia</taxon>
        <taxon>Eubacteriales</taxon>
        <taxon>Clostridiaceae</taxon>
        <taxon>Clostridium</taxon>
    </lineage>
</organism>
<evidence type="ECO:0000259" key="8">
    <source>
        <dbReference type="Pfam" id="PF13087"/>
    </source>
</evidence>
<proteinExistence type="inferred from homology"/>
<feature type="domain" description="DNA2/NAM7 helicase helicase" evidence="7">
    <location>
        <begin position="280"/>
        <end position="420"/>
    </location>
</feature>
<comment type="similarity">
    <text evidence="1">Belongs to the DNA2/NAM7 helicase family.</text>
</comment>
<evidence type="ECO:0000256" key="3">
    <source>
        <dbReference type="ARBA" id="ARBA00022801"/>
    </source>
</evidence>
<dbReference type="SUPFAM" id="SSF52540">
    <property type="entry name" value="P-loop containing nucleoside triphosphate hydrolases"/>
    <property type="match status" value="2"/>
</dbReference>
<feature type="domain" description="Restriction endonuclease type II-like" evidence="9">
    <location>
        <begin position="1266"/>
        <end position="1367"/>
    </location>
</feature>
<evidence type="ECO:0000256" key="2">
    <source>
        <dbReference type="ARBA" id="ARBA00022741"/>
    </source>
</evidence>
<keyword evidence="6" id="KW-0175">Coiled coil</keyword>
<dbReference type="InterPro" id="IPR047187">
    <property type="entry name" value="SF1_C_Upf1"/>
</dbReference>